<accession>A0ABY7YT69</accession>
<evidence type="ECO:0000313" key="4">
    <source>
        <dbReference type="Proteomes" id="UP001220530"/>
    </source>
</evidence>
<dbReference type="SUPFAM" id="SSF53720">
    <property type="entry name" value="ALDH-like"/>
    <property type="match status" value="1"/>
</dbReference>
<dbReference type="InterPro" id="IPR016162">
    <property type="entry name" value="Ald_DH_N"/>
</dbReference>
<feature type="domain" description="Aldehyde dehydrogenase" evidence="2">
    <location>
        <begin position="2"/>
        <end position="203"/>
    </location>
</feature>
<dbReference type="Gene3D" id="3.40.309.10">
    <property type="entry name" value="Aldehyde Dehydrogenase, Chain A, domain 2"/>
    <property type="match status" value="1"/>
</dbReference>
<evidence type="ECO:0000256" key="1">
    <source>
        <dbReference type="ARBA" id="ARBA00023002"/>
    </source>
</evidence>
<dbReference type="InterPro" id="IPR016163">
    <property type="entry name" value="Ald_DH_C"/>
</dbReference>
<gene>
    <name evidence="3" type="ORF">PSQ19_01250</name>
</gene>
<dbReference type="InterPro" id="IPR015590">
    <property type="entry name" value="Aldehyde_DH_dom"/>
</dbReference>
<evidence type="ECO:0000259" key="2">
    <source>
        <dbReference type="Pfam" id="PF00171"/>
    </source>
</evidence>
<dbReference type="PANTHER" id="PTHR11699">
    <property type="entry name" value="ALDEHYDE DEHYDROGENASE-RELATED"/>
    <property type="match status" value="1"/>
</dbReference>
<dbReference type="Gene3D" id="3.40.605.10">
    <property type="entry name" value="Aldehyde Dehydrogenase, Chain A, domain 1"/>
    <property type="match status" value="1"/>
</dbReference>
<dbReference type="InterPro" id="IPR016160">
    <property type="entry name" value="Ald_DH_CS_CYS"/>
</dbReference>
<reference evidence="3 4" key="1">
    <citation type="submission" date="2023-02" db="EMBL/GenBank/DDBJ databases">
        <title>Devosia algicola sp. nov., isolated from the phycosphere of marine algae.</title>
        <authorList>
            <person name="Kim J.M."/>
            <person name="Lee J.K."/>
            <person name="Choi B.J."/>
            <person name="Bayburt H."/>
            <person name="Jeon C.O."/>
        </authorList>
    </citation>
    <scope>NUCLEOTIDE SEQUENCE [LARGE SCALE GENOMIC DNA]</scope>
    <source>
        <strain evidence="3 4">G20-9</strain>
    </source>
</reference>
<keyword evidence="4" id="KW-1185">Reference proteome</keyword>
<dbReference type="Pfam" id="PF00171">
    <property type="entry name" value="Aldedh"/>
    <property type="match status" value="1"/>
</dbReference>
<dbReference type="Proteomes" id="UP001220530">
    <property type="component" value="Chromosome"/>
</dbReference>
<dbReference type="InterPro" id="IPR016161">
    <property type="entry name" value="Ald_DH/histidinol_DH"/>
</dbReference>
<keyword evidence="1" id="KW-0560">Oxidoreductase</keyword>
<dbReference type="PROSITE" id="PS00070">
    <property type="entry name" value="ALDEHYDE_DEHYDR_CYS"/>
    <property type="match status" value="1"/>
</dbReference>
<proteinExistence type="predicted"/>
<protein>
    <submittedName>
        <fullName evidence="3">Aldehyde dehydrogenase family protein</fullName>
    </submittedName>
</protein>
<dbReference type="EMBL" id="CP118246">
    <property type="protein sequence ID" value="WDR04387.1"/>
    <property type="molecule type" value="Genomic_DNA"/>
</dbReference>
<organism evidence="3 4">
    <name type="scientific">Devosia algicola</name>
    <dbReference type="NCBI Taxonomy" id="3026418"/>
    <lineage>
        <taxon>Bacteria</taxon>
        <taxon>Pseudomonadati</taxon>
        <taxon>Pseudomonadota</taxon>
        <taxon>Alphaproteobacteria</taxon>
        <taxon>Hyphomicrobiales</taxon>
        <taxon>Devosiaceae</taxon>
        <taxon>Devosia</taxon>
    </lineage>
</organism>
<evidence type="ECO:0000313" key="3">
    <source>
        <dbReference type="EMBL" id="WDR04387.1"/>
    </source>
</evidence>
<sequence length="206" mass="21939">MAGAFWANFGNNGQSCTAGSRLFVHKSIYDKVLDGLAAIAPTVSVGPGLDDPAHDLGPVISQTQLSKVLGFLQGGEGRVVTGGARLDRDGWFVPPTIIADVSDDMRLAREEVFGPVLAVLPFEGEDDVLGRANASPYGLAAGLWSRDVSRVRRIADRLQAGTVWVNCWGDTDAAAPFGGVKQSGYGREMGREAISLYTQTKCVWIN</sequence>
<name>A0ABY7YT69_9HYPH</name>